<dbReference type="PANTHER" id="PTHR36110">
    <property type="entry name" value="RING-CLEAVING DIOXYGENASE MHQE-RELATED"/>
    <property type="match status" value="1"/>
</dbReference>
<dbReference type="InterPro" id="IPR037523">
    <property type="entry name" value="VOC_core"/>
</dbReference>
<gene>
    <name evidence="2" type="ORF">AVDCRST_MAG53-2446</name>
</gene>
<sequence>MPPEGLHHITAITRDAPSNVNFYARILGLRLVKQTVNFDQPDAYHLYYGDEDGAPGSILTFFEFSDSLPGRHGEGMVHTIQWRVGSPEAIAFWHERLSTRGVKTFPGDERCLAFADPEGLGNELLAVEAPDAPLAARADDIPAEHALLGFEGIRVYASDPARSAELLERLGFVAGEAEATWTARGEQRHAHYRYEPSPGRGTQGAGTVHHVAWSLADDAELEQYAALARQGGAQPTPIIDRQYFHSVYFREPSGVLFELASRDIGFDLDEPRESLGSSLKLPDQYESRRGLIEPALTPIVNPRQVG</sequence>
<dbReference type="PANTHER" id="PTHR36110:SF4">
    <property type="entry name" value="RING-CLEAVING DIOXYGENASE MHQA-RELATED"/>
    <property type="match status" value="1"/>
</dbReference>
<dbReference type="PROSITE" id="PS51819">
    <property type="entry name" value="VOC"/>
    <property type="match status" value="2"/>
</dbReference>
<feature type="domain" description="VOC" evidence="1">
    <location>
        <begin position="5"/>
        <end position="127"/>
    </location>
</feature>
<proteinExistence type="predicted"/>
<evidence type="ECO:0000259" key="1">
    <source>
        <dbReference type="PROSITE" id="PS51819"/>
    </source>
</evidence>
<dbReference type="InterPro" id="IPR029068">
    <property type="entry name" value="Glyas_Bleomycin-R_OHBP_Dase"/>
</dbReference>
<dbReference type="InterPro" id="IPR004360">
    <property type="entry name" value="Glyas_Fos-R_dOase_dom"/>
</dbReference>
<dbReference type="InterPro" id="IPR052537">
    <property type="entry name" value="Extradiol_RC_dioxygenase"/>
</dbReference>
<feature type="domain" description="VOC" evidence="1">
    <location>
        <begin position="149"/>
        <end position="262"/>
    </location>
</feature>
<name>A0A6J4SVG9_9ACTN</name>
<protein>
    <submittedName>
        <fullName evidence="2">Glyoxalase family protein</fullName>
    </submittedName>
</protein>
<dbReference type="SUPFAM" id="SSF54593">
    <property type="entry name" value="Glyoxalase/Bleomycin resistance protein/Dihydroxybiphenyl dioxygenase"/>
    <property type="match status" value="1"/>
</dbReference>
<accession>A0A6J4SVG9</accession>
<dbReference type="Gene3D" id="3.10.180.10">
    <property type="entry name" value="2,3-Dihydroxybiphenyl 1,2-Dioxygenase, domain 1"/>
    <property type="match status" value="2"/>
</dbReference>
<reference evidence="2" key="1">
    <citation type="submission" date="2020-02" db="EMBL/GenBank/DDBJ databases">
        <authorList>
            <person name="Meier V. D."/>
        </authorList>
    </citation>
    <scope>NUCLEOTIDE SEQUENCE</scope>
    <source>
        <strain evidence="2">AVDCRST_MAG53</strain>
    </source>
</reference>
<dbReference type="Pfam" id="PF00903">
    <property type="entry name" value="Glyoxalase"/>
    <property type="match status" value="2"/>
</dbReference>
<dbReference type="EMBL" id="CADCVR010000076">
    <property type="protein sequence ID" value="CAA9506336.1"/>
    <property type="molecule type" value="Genomic_DNA"/>
</dbReference>
<evidence type="ECO:0000313" key="2">
    <source>
        <dbReference type="EMBL" id="CAA9506336.1"/>
    </source>
</evidence>
<dbReference type="AlphaFoldDB" id="A0A6J4SVG9"/>
<organism evidence="2">
    <name type="scientific">uncultured Solirubrobacteraceae bacterium</name>
    <dbReference type="NCBI Taxonomy" id="1162706"/>
    <lineage>
        <taxon>Bacteria</taxon>
        <taxon>Bacillati</taxon>
        <taxon>Actinomycetota</taxon>
        <taxon>Thermoleophilia</taxon>
        <taxon>Solirubrobacterales</taxon>
        <taxon>Solirubrobacteraceae</taxon>
        <taxon>environmental samples</taxon>
    </lineage>
</organism>